<comment type="similarity">
    <text evidence="1">Belongs to the nitroreductase family.</text>
</comment>
<reference evidence="7" key="2">
    <citation type="journal article" date="2021" name="PeerJ">
        <title>Extensive microbial diversity within the chicken gut microbiome revealed by metagenomics and culture.</title>
        <authorList>
            <person name="Gilroy R."/>
            <person name="Ravi A."/>
            <person name="Getino M."/>
            <person name="Pursley I."/>
            <person name="Horton D.L."/>
            <person name="Alikhan N.F."/>
            <person name="Baker D."/>
            <person name="Gharbi K."/>
            <person name="Hall N."/>
            <person name="Watson M."/>
            <person name="Adriaenssens E.M."/>
            <person name="Foster-Nyarko E."/>
            <person name="Jarju S."/>
            <person name="Secka A."/>
            <person name="Antonio M."/>
            <person name="Oren A."/>
            <person name="Chaudhuri R.R."/>
            <person name="La Ragione R."/>
            <person name="Hildebrand F."/>
            <person name="Pallen M.J."/>
        </authorList>
    </citation>
    <scope>NUCLEOTIDE SEQUENCE</scope>
    <source>
        <strain evidence="7">ChiGjej1B1-2707</strain>
    </source>
</reference>
<dbReference type="Pfam" id="PF13237">
    <property type="entry name" value="Fer4_10"/>
    <property type="match status" value="1"/>
</dbReference>
<dbReference type="PANTHER" id="PTHR43673">
    <property type="entry name" value="NAD(P)H NITROREDUCTASE YDGI-RELATED"/>
    <property type="match status" value="1"/>
</dbReference>
<evidence type="ECO:0000256" key="1">
    <source>
        <dbReference type="ARBA" id="ARBA00007118"/>
    </source>
</evidence>
<gene>
    <name evidence="7" type="ORF">IAA69_03760</name>
</gene>
<dbReference type="PANTHER" id="PTHR43673:SF10">
    <property type="entry name" value="NADH DEHYDROGENASE_NAD(P)H NITROREDUCTASE XCC3605-RELATED"/>
    <property type="match status" value="1"/>
</dbReference>
<evidence type="ECO:0000259" key="6">
    <source>
        <dbReference type="PROSITE" id="PS51379"/>
    </source>
</evidence>
<sequence length="269" mass="29271">MSERAIVVTVDPRACIGCGQCVEDCFPGVLRLNDNGVAECVRPCLECGHCVAVCPSNAVSFDGYDMAEVKPCTVGESSLEPDRLLAAVKSRRSIRRYLERPLPADVIADLVEAVRYTPTAANRQGTRTIVVQERLAEFRALLWEELPGVVKRLEAEFPAYAATFAGFLRRREETGSDLLLFDAPAFVVISTSNMWDAGLAAANLELVAFAHGAGVLHSGYLKRIVSDSKRLQEWLGVDERGVGCALLAGYPAVAYARTAPRRPADVVMR</sequence>
<keyword evidence="2" id="KW-0479">Metal-binding</keyword>
<evidence type="ECO:0000313" key="7">
    <source>
        <dbReference type="EMBL" id="HIR01359.1"/>
    </source>
</evidence>
<keyword evidence="4" id="KW-0408">Iron</keyword>
<dbReference type="PROSITE" id="PS51379">
    <property type="entry name" value="4FE4S_FER_2"/>
    <property type="match status" value="2"/>
</dbReference>
<dbReference type="EMBL" id="DVGB01000045">
    <property type="protein sequence ID" value="HIR01359.1"/>
    <property type="molecule type" value="Genomic_DNA"/>
</dbReference>
<keyword evidence="3" id="KW-0560">Oxidoreductase</keyword>
<evidence type="ECO:0000256" key="4">
    <source>
        <dbReference type="ARBA" id="ARBA00023004"/>
    </source>
</evidence>
<accession>A0A9D0ZZG6</accession>
<reference evidence="7" key="1">
    <citation type="submission" date="2020-10" db="EMBL/GenBank/DDBJ databases">
        <authorList>
            <person name="Gilroy R."/>
        </authorList>
    </citation>
    <scope>NUCLEOTIDE SEQUENCE</scope>
    <source>
        <strain evidence="7">ChiGjej1B1-2707</strain>
    </source>
</reference>
<dbReference type="Gene3D" id="3.30.70.20">
    <property type="match status" value="1"/>
</dbReference>
<dbReference type="PROSITE" id="PS00198">
    <property type="entry name" value="4FE4S_FER_1"/>
    <property type="match status" value="1"/>
</dbReference>
<dbReference type="InterPro" id="IPR017900">
    <property type="entry name" value="4Fe4S_Fe_S_CS"/>
</dbReference>
<dbReference type="InterPro" id="IPR029479">
    <property type="entry name" value="Nitroreductase"/>
</dbReference>
<dbReference type="Proteomes" id="UP000824261">
    <property type="component" value="Unassembled WGS sequence"/>
</dbReference>
<protein>
    <submittedName>
        <fullName evidence="7">Nitroreductase family protein</fullName>
    </submittedName>
</protein>
<feature type="domain" description="4Fe-4S ferredoxin-type" evidence="6">
    <location>
        <begin position="36"/>
        <end position="64"/>
    </location>
</feature>
<dbReference type="InterPro" id="IPR000415">
    <property type="entry name" value="Nitroreductase-like"/>
</dbReference>
<dbReference type="InterPro" id="IPR017896">
    <property type="entry name" value="4Fe4S_Fe-S-bd"/>
</dbReference>
<dbReference type="GO" id="GO:0051536">
    <property type="term" value="F:iron-sulfur cluster binding"/>
    <property type="evidence" value="ECO:0007669"/>
    <property type="project" value="UniProtKB-KW"/>
</dbReference>
<comment type="caution">
    <text evidence="7">The sequence shown here is derived from an EMBL/GenBank/DDBJ whole genome shotgun (WGS) entry which is preliminary data.</text>
</comment>
<dbReference type="GO" id="GO:0016491">
    <property type="term" value="F:oxidoreductase activity"/>
    <property type="evidence" value="ECO:0007669"/>
    <property type="project" value="UniProtKB-KW"/>
</dbReference>
<organism evidence="7 8">
    <name type="scientific">Candidatus Aveggerthella stercoripullorum</name>
    <dbReference type="NCBI Taxonomy" id="2840688"/>
    <lineage>
        <taxon>Bacteria</taxon>
        <taxon>Bacillati</taxon>
        <taxon>Actinomycetota</taxon>
        <taxon>Coriobacteriia</taxon>
        <taxon>Eggerthellales</taxon>
        <taxon>Eggerthellaceae</taxon>
        <taxon>Eggerthellaceae incertae sedis</taxon>
        <taxon>Candidatus Aveggerthella</taxon>
    </lineage>
</organism>
<dbReference type="Gene3D" id="3.40.109.10">
    <property type="entry name" value="NADH Oxidase"/>
    <property type="match status" value="1"/>
</dbReference>
<dbReference type="AlphaFoldDB" id="A0A9D0ZZG6"/>
<proteinExistence type="inferred from homology"/>
<evidence type="ECO:0000256" key="5">
    <source>
        <dbReference type="ARBA" id="ARBA00023014"/>
    </source>
</evidence>
<evidence type="ECO:0000256" key="3">
    <source>
        <dbReference type="ARBA" id="ARBA00023002"/>
    </source>
</evidence>
<evidence type="ECO:0000256" key="2">
    <source>
        <dbReference type="ARBA" id="ARBA00022723"/>
    </source>
</evidence>
<dbReference type="Pfam" id="PF00881">
    <property type="entry name" value="Nitroreductase"/>
    <property type="match status" value="1"/>
</dbReference>
<name>A0A9D0ZZG6_9ACTN</name>
<keyword evidence="5" id="KW-0411">Iron-sulfur</keyword>
<dbReference type="SUPFAM" id="SSF55469">
    <property type="entry name" value="FMN-dependent nitroreductase-like"/>
    <property type="match status" value="1"/>
</dbReference>
<feature type="domain" description="4Fe-4S ferredoxin-type" evidence="6">
    <location>
        <begin position="6"/>
        <end position="35"/>
    </location>
</feature>
<evidence type="ECO:0000313" key="8">
    <source>
        <dbReference type="Proteomes" id="UP000824261"/>
    </source>
</evidence>
<dbReference type="SUPFAM" id="SSF54862">
    <property type="entry name" value="4Fe-4S ferredoxins"/>
    <property type="match status" value="1"/>
</dbReference>
<dbReference type="GO" id="GO:0046872">
    <property type="term" value="F:metal ion binding"/>
    <property type="evidence" value="ECO:0007669"/>
    <property type="project" value="UniProtKB-KW"/>
</dbReference>